<comment type="caution">
    <text evidence="1">The sequence shown here is derived from an EMBL/GenBank/DDBJ whole genome shotgun (WGS) entry which is preliminary data.</text>
</comment>
<evidence type="ECO:0000313" key="1">
    <source>
        <dbReference type="EMBL" id="MPM75507.1"/>
    </source>
</evidence>
<sequence length="102" mass="11857">MRYDRKVWFVNEKESVYDETTGDYTDPVVERIFRNASISTTGEEAQNMLYGKIKEGALTILIQNTVEAPFQYIEVDEEGNKYLVDNKKKTRRGLVLRVSESQ</sequence>
<gene>
    <name evidence="1" type="ORF">SDC9_122500</name>
</gene>
<protein>
    <submittedName>
        <fullName evidence="1">Uncharacterized protein</fullName>
    </submittedName>
</protein>
<accession>A0A645CEX0</accession>
<reference evidence="1" key="1">
    <citation type="submission" date="2019-08" db="EMBL/GenBank/DDBJ databases">
        <authorList>
            <person name="Kucharzyk K."/>
            <person name="Murdoch R.W."/>
            <person name="Higgins S."/>
            <person name="Loffler F."/>
        </authorList>
    </citation>
    <scope>NUCLEOTIDE SEQUENCE</scope>
</reference>
<dbReference type="EMBL" id="VSSQ01026670">
    <property type="protein sequence ID" value="MPM75507.1"/>
    <property type="molecule type" value="Genomic_DNA"/>
</dbReference>
<organism evidence="1">
    <name type="scientific">bioreactor metagenome</name>
    <dbReference type="NCBI Taxonomy" id="1076179"/>
    <lineage>
        <taxon>unclassified sequences</taxon>
        <taxon>metagenomes</taxon>
        <taxon>ecological metagenomes</taxon>
    </lineage>
</organism>
<name>A0A645CEX0_9ZZZZ</name>
<proteinExistence type="predicted"/>
<dbReference type="AlphaFoldDB" id="A0A645CEX0"/>